<evidence type="ECO:0000256" key="2">
    <source>
        <dbReference type="ARBA" id="ARBA00005222"/>
    </source>
</evidence>
<evidence type="ECO:0000256" key="3">
    <source>
        <dbReference type="ARBA" id="ARBA00022985"/>
    </source>
</evidence>
<comment type="pathway">
    <text evidence="1">Bacterial outer membrane biogenesis; lipooligosaccharide biosynthesis.</text>
</comment>
<dbReference type="CDD" id="cd06532">
    <property type="entry name" value="Glyco_transf_25"/>
    <property type="match status" value="1"/>
</dbReference>
<reference evidence="5" key="1">
    <citation type="submission" date="2023-09" db="EMBL/GenBank/DDBJ databases">
        <title>Description of first Herbaspirillum huttiense subsp. nephrolepsisexaltata and Herbaspirillum huttiense subsp. lycopersicon.</title>
        <authorList>
            <person name="Poudel M."/>
            <person name="Sharma A."/>
            <person name="Goss E."/>
            <person name="Tapia J.H."/>
            <person name="Harmon C.M."/>
            <person name="Jones J.B."/>
        </authorList>
    </citation>
    <scope>NUCLEOTIDE SEQUENCE</scope>
    <source>
        <strain evidence="5">SE1</strain>
    </source>
</reference>
<dbReference type="Pfam" id="PF01755">
    <property type="entry name" value="Glyco_transf_25"/>
    <property type="match status" value="1"/>
</dbReference>
<name>A0ABU2EJM2_9BURK</name>
<feature type="domain" description="Glycosyl transferase family 25" evidence="4">
    <location>
        <begin position="10"/>
        <end position="179"/>
    </location>
</feature>
<accession>A0ABU2EJM2</accession>
<dbReference type="RefSeq" id="WP_310839849.1">
    <property type="nucleotide sequence ID" value="NZ_JAVLSJ010000004.1"/>
</dbReference>
<sequence>MNTSNTPVVHCFVINLATDVARRETISAQLDRLQIPHTIFPAVDGRLLSEEELSVRYDRARAIEESHDLTRGEIGCALSHHGVYCEMVRQGISHALVLEDDARLNDQVPGLLPRLAQMYPAEVSQVVMLNYVEKYSRNRMIQLDDSHKLVSTYGGNKNAHGYFLTLGAARKLSENLFPIWLVADRWERFKEKKFIRLKALLPYCIGLTTLAQDSNLNTDRVARMELYPRGGLMYYLHRYLYKKFIYQLFVRPFLRVATQKETW</sequence>
<keyword evidence="6" id="KW-1185">Reference proteome</keyword>
<comment type="caution">
    <text evidence="5">The sequence shown here is derived from an EMBL/GenBank/DDBJ whole genome shotgun (WGS) entry which is preliminary data.</text>
</comment>
<dbReference type="EMBL" id="JAVLSJ010000004">
    <property type="protein sequence ID" value="MDR9848349.1"/>
    <property type="molecule type" value="Genomic_DNA"/>
</dbReference>
<gene>
    <name evidence="5" type="ORF">RI048_09005</name>
</gene>
<comment type="pathway">
    <text evidence="2">Glycan metabolism; lacto-N-neotetraose biosynthesis.</text>
</comment>
<organism evidence="5 6">
    <name type="scientific">Herbaspirillum huttiense subsp. lycopersici</name>
    <dbReference type="NCBI Taxonomy" id="3074428"/>
    <lineage>
        <taxon>Bacteria</taxon>
        <taxon>Pseudomonadati</taxon>
        <taxon>Pseudomonadota</taxon>
        <taxon>Betaproteobacteria</taxon>
        <taxon>Burkholderiales</taxon>
        <taxon>Oxalobacteraceae</taxon>
        <taxon>Herbaspirillum</taxon>
    </lineage>
</organism>
<keyword evidence="3" id="KW-0448">Lipopolysaccharide biosynthesis</keyword>
<evidence type="ECO:0000313" key="6">
    <source>
        <dbReference type="Proteomes" id="UP001246576"/>
    </source>
</evidence>
<dbReference type="InterPro" id="IPR002654">
    <property type="entry name" value="Glyco_trans_25"/>
</dbReference>
<evidence type="ECO:0000256" key="1">
    <source>
        <dbReference type="ARBA" id="ARBA00005068"/>
    </source>
</evidence>
<evidence type="ECO:0000259" key="4">
    <source>
        <dbReference type="Pfam" id="PF01755"/>
    </source>
</evidence>
<evidence type="ECO:0000313" key="5">
    <source>
        <dbReference type="EMBL" id="MDR9848349.1"/>
    </source>
</evidence>
<dbReference type="Proteomes" id="UP001246576">
    <property type="component" value="Unassembled WGS sequence"/>
</dbReference>
<protein>
    <submittedName>
        <fullName evidence="5">Glycosyltransferase family 25 protein</fullName>
    </submittedName>
</protein>
<proteinExistence type="predicted"/>